<evidence type="ECO:0000259" key="7">
    <source>
        <dbReference type="Pfam" id="PF04545"/>
    </source>
</evidence>
<dbReference type="SUPFAM" id="SSF88946">
    <property type="entry name" value="Sigma2 domain of RNA polymerase sigma factors"/>
    <property type="match status" value="1"/>
</dbReference>
<dbReference type="SUPFAM" id="SSF88659">
    <property type="entry name" value="Sigma3 and sigma4 domains of RNA polymerase sigma factors"/>
    <property type="match status" value="1"/>
</dbReference>
<gene>
    <name evidence="8" type="ORF">A3SI_13272</name>
</gene>
<dbReference type="PANTHER" id="PTHR43133">
    <property type="entry name" value="RNA POLYMERASE ECF-TYPE SIGMA FACTO"/>
    <property type="match status" value="1"/>
</dbReference>
<keyword evidence="4" id="KW-0238">DNA-binding</keyword>
<dbReference type="STRING" id="1189621.A3SI_13272"/>
<evidence type="ECO:0000256" key="2">
    <source>
        <dbReference type="ARBA" id="ARBA00023015"/>
    </source>
</evidence>
<dbReference type="InterPro" id="IPR007627">
    <property type="entry name" value="RNA_pol_sigma70_r2"/>
</dbReference>
<name>I5C0N0_9BACT</name>
<dbReference type="InterPro" id="IPR014284">
    <property type="entry name" value="RNA_pol_sigma-70_dom"/>
</dbReference>
<dbReference type="PANTHER" id="PTHR43133:SF62">
    <property type="entry name" value="RNA POLYMERASE SIGMA FACTOR SIGZ"/>
    <property type="match status" value="1"/>
</dbReference>
<accession>I5C0N0</accession>
<dbReference type="Proteomes" id="UP000005551">
    <property type="component" value="Unassembled WGS sequence"/>
</dbReference>
<dbReference type="InterPro" id="IPR013324">
    <property type="entry name" value="RNA_pol_sigma_r3/r4-like"/>
</dbReference>
<evidence type="ECO:0000256" key="1">
    <source>
        <dbReference type="ARBA" id="ARBA00010641"/>
    </source>
</evidence>
<dbReference type="GO" id="GO:0003677">
    <property type="term" value="F:DNA binding"/>
    <property type="evidence" value="ECO:0007669"/>
    <property type="project" value="UniProtKB-KW"/>
</dbReference>
<keyword evidence="9" id="KW-1185">Reference proteome</keyword>
<dbReference type="AlphaFoldDB" id="I5C0N0"/>
<feature type="domain" description="RNA polymerase sigma-70 region 4" evidence="7">
    <location>
        <begin position="170"/>
        <end position="219"/>
    </location>
</feature>
<dbReference type="CDD" id="cd06171">
    <property type="entry name" value="Sigma70_r4"/>
    <property type="match status" value="1"/>
</dbReference>
<keyword evidence="5" id="KW-0804">Transcription</keyword>
<protein>
    <submittedName>
        <fullName evidence="8">ECF subfamily RNA polymerase sigma-24 subunit</fullName>
    </submittedName>
</protein>
<dbReference type="PATRIC" id="fig|1189621.3.peg.2763"/>
<dbReference type="GO" id="GO:0016987">
    <property type="term" value="F:sigma factor activity"/>
    <property type="evidence" value="ECO:0007669"/>
    <property type="project" value="UniProtKB-KW"/>
</dbReference>
<dbReference type="GO" id="GO:0006352">
    <property type="term" value="P:DNA-templated transcription initiation"/>
    <property type="evidence" value="ECO:0007669"/>
    <property type="project" value="InterPro"/>
</dbReference>
<reference evidence="8 9" key="1">
    <citation type="submission" date="2012-05" db="EMBL/GenBank/DDBJ databases">
        <title>Genome sequence of Nitritalea halalkaliphila LW7.</title>
        <authorList>
            <person name="Jangir P.K."/>
            <person name="Singh A."/>
            <person name="Shivaji S."/>
            <person name="Sharma R."/>
        </authorList>
    </citation>
    <scope>NUCLEOTIDE SEQUENCE [LARGE SCALE GENOMIC DNA]</scope>
    <source>
        <strain evidence="8 9">LW7</strain>
    </source>
</reference>
<organism evidence="8 9">
    <name type="scientific">Nitritalea halalkaliphila LW7</name>
    <dbReference type="NCBI Taxonomy" id="1189621"/>
    <lineage>
        <taxon>Bacteria</taxon>
        <taxon>Pseudomonadati</taxon>
        <taxon>Bacteroidota</taxon>
        <taxon>Cytophagia</taxon>
        <taxon>Cytophagales</taxon>
        <taxon>Cyclobacteriaceae</taxon>
        <taxon>Nitritalea</taxon>
    </lineage>
</organism>
<sequence>MQLSTRKVESSLYFYHKHFSLLLCFHSVVMQELGGISNVLEPTKLNLLEEDQLISGLRAQDRKTIEYLYDKYSAALFAVISRIITDKDIAEEVFHDAFIKITRKIDSYSEEKGRLYTWMANICRNAAIDKTRSKEFSKSSKTNTIDEYVYGIESESGTQEIVDGIGVRDLLHRLNEEQKFVIDCIYFKGYTHSEIAEEFDIPLGTVKSRIRSAVSVLKKNLERI</sequence>
<dbReference type="Pfam" id="PF04545">
    <property type="entry name" value="Sigma70_r4"/>
    <property type="match status" value="1"/>
</dbReference>
<dbReference type="InterPro" id="IPR013325">
    <property type="entry name" value="RNA_pol_sigma_r2"/>
</dbReference>
<evidence type="ECO:0000256" key="5">
    <source>
        <dbReference type="ARBA" id="ARBA00023163"/>
    </source>
</evidence>
<keyword evidence="2" id="KW-0805">Transcription regulation</keyword>
<dbReference type="InterPro" id="IPR036388">
    <property type="entry name" value="WH-like_DNA-bd_sf"/>
</dbReference>
<evidence type="ECO:0000313" key="8">
    <source>
        <dbReference type="EMBL" id="EIM75382.1"/>
    </source>
</evidence>
<proteinExistence type="inferred from homology"/>
<dbReference type="EMBL" id="AJYA01000030">
    <property type="protein sequence ID" value="EIM75382.1"/>
    <property type="molecule type" value="Genomic_DNA"/>
</dbReference>
<comment type="similarity">
    <text evidence="1">Belongs to the sigma-70 factor family. ECF subfamily.</text>
</comment>
<comment type="caution">
    <text evidence="8">The sequence shown here is derived from an EMBL/GenBank/DDBJ whole genome shotgun (WGS) entry which is preliminary data.</text>
</comment>
<feature type="domain" description="RNA polymerase sigma-70 region 2" evidence="6">
    <location>
        <begin position="68"/>
        <end position="134"/>
    </location>
</feature>
<evidence type="ECO:0000256" key="3">
    <source>
        <dbReference type="ARBA" id="ARBA00023082"/>
    </source>
</evidence>
<evidence type="ECO:0000313" key="9">
    <source>
        <dbReference type="Proteomes" id="UP000005551"/>
    </source>
</evidence>
<dbReference type="Gene3D" id="1.10.10.10">
    <property type="entry name" value="Winged helix-like DNA-binding domain superfamily/Winged helix DNA-binding domain"/>
    <property type="match status" value="1"/>
</dbReference>
<evidence type="ECO:0000256" key="4">
    <source>
        <dbReference type="ARBA" id="ARBA00023125"/>
    </source>
</evidence>
<dbReference type="InterPro" id="IPR007630">
    <property type="entry name" value="RNA_pol_sigma70_r4"/>
</dbReference>
<evidence type="ECO:0000259" key="6">
    <source>
        <dbReference type="Pfam" id="PF04542"/>
    </source>
</evidence>
<keyword evidence="3" id="KW-0731">Sigma factor</keyword>
<dbReference type="Pfam" id="PF04542">
    <property type="entry name" value="Sigma70_r2"/>
    <property type="match status" value="1"/>
</dbReference>
<dbReference type="Gene3D" id="1.10.1740.10">
    <property type="match status" value="1"/>
</dbReference>
<dbReference type="InterPro" id="IPR039425">
    <property type="entry name" value="RNA_pol_sigma-70-like"/>
</dbReference>
<dbReference type="NCBIfam" id="TIGR02937">
    <property type="entry name" value="sigma70-ECF"/>
    <property type="match status" value="1"/>
</dbReference>